<keyword evidence="3" id="KW-1185">Reference proteome</keyword>
<name>A0AA36HAV0_CYLNA</name>
<organism evidence="2 3">
    <name type="scientific">Cylicocyclus nassatus</name>
    <name type="common">Nematode worm</name>
    <dbReference type="NCBI Taxonomy" id="53992"/>
    <lineage>
        <taxon>Eukaryota</taxon>
        <taxon>Metazoa</taxon>
        <taxon>Ecdysozoa</taxon>
        <taxon>Nematoda</taxon>
        <taxon>Chromadorea</taxon>
        <taxon>Rhabditida</taxon>
        <taxon>Rhabditina</taxon>
        <taxon>Rhabditomorpha</taxon>
        <taxon>Strongyloidea</taxon>
        <taxon>Strongylidae</taxon>
        <taxon>Cylicocyclus</taxon>
    </lineage>
</organism>
<evidence type="ECO:0000313" key="3">
    <source>
        <dbReference type="Proteomes" id="UP001176961"/>
    </source>
</evidence>
<evidence type="ECO:0000256" key="1">
    <source>
        <dbReference type="SAM" id="SignalP"/>
    </source>
</evidence>
<feature type="signal peptide" evidence="1">
    <location>
        <begin position="1"/>
        <end position="21"/>
    </location>
</feature>
<accession>A0AA36HAV0</accession>
<gene>
    <name evidence="2" type="ORF">CYNAS_LOCUS19343</name>
</gene>
<keyword evidence="1" id="KW-0732">Signal</keyword>
<reference evidence="2" key="1">
    <citation type="submission" date="2023-07" db="EMBL/GenBank/DDBJ databases">
        <authorList>
            <consortium name="CYATHOMIX"/>
        </authorList>
    </citation>
    <scope>NUCLEOTIDE SEQUENCE</scope>
    <source>
        <strain evidence="2">N/A</strain>
    </source>
</reference>
<dbReference type="Proteomes" id="UP001176961">
    <property type="component" value="Unassembled WGS sequence"/>
</dbReference>
<sequence>MSSRLILALCAFHFFNDQIHANREVTFTQIHGKFLARTLYQRSIDDEVLCLNICYDQRQCKFVHYSEDNCTIYGSGNIPYYSCEITYKLDRTLTSSFCTFEIPIRRNVEFKPIEVLHDQDVVCSGLPSEVTTIHMYLTEKLLAIYSISDLIGNYTEVQRLFFAKTPQSHCTSIPVFTGASNSRLYFGDVYNTSGYYFLNAYAFTGKCACIVNACCGNIVISEYLSGTDTTSTNHKTIYSYIYSNSDHPTFFFSLHNKQSEQQYYIAGEEWLAFL</sequence>
<evidence type="ECO:0000313" key="2">
    <source>
        <dbReference type="EMBL" id="CAJ0607360.1"/>
    </source>
</evidence>
<comment type="caution">
    <text evidence="2">The sequence shown here is derived from an EMBL/GenBank/DDBJ whole genome shotgun (WGS) entry which is preliminary data.</text>
</comment>
<feature type="chain" id="PRO_5041347742" description="Apple domain-containing protein" evidence="1">
    <location>
        <begin position="22"/>
        <end position="274"/>
    </location>
</feature>
<protein>
    <recommendedName>
        <fullName evidence="4">Apple domain-containing protein</fullName>
    </recommendedName>
</protein>
<evidence type="ECO:0008006" key="4">
    <source>
        <dbReference type="Google" id="ProtNLM"/>
    </source>
</evidence>
<dbReference type="EMBL" id="CATQJL010000316">
    <property type="protein sequence ID" value="CAJ0607360.1"/>
    <property type="molecule type" value="Genomic_DNA"/>
</dbReference>
<dbReference type="AlphaFoldDB" id="A0AA36HAV0"/>
<proteinExistence type="predicted"/>